<comment type="caution">
    <text evidence="7">The sequence shown here is derived from an EMBL/GenBank/DDBJ whole genome shotgun (WGS) entry which is preliminary data.</text>
</comment>
<feature type="domain" description="Sodium/calcium exchanger membrane region" evidence="6">
    <location>
        <begin position="3"/>
        <end position="141"/>
    </location>
</feature>
<sequence>MTVLLLVAGLVLLVVGGELLVRGASGLGRAVGLSPLVVGATVVATATSAPELAVSVDATLSGSPGLAVGNAVGSNTVNILLVLAVAALVRPQRGDRSLLRFDLPVALGFAAAVVVLGLDGDLGRGDGALLAVGLVGYLAAAVVRGRRAGAGGAGAAGDGADEEAGSTDPRPGRDVVVLLAGVGLLVLGATWLVESASTIAAALGLSELVIGLTVVSVGTALPEIVTAVLAARKGDTELAVGNVIGSNVANIGLVLGVPALVVPGGVGVDPAVVRFDAPVMIAATVALGIVLYTGARVSRPEGAVLLAWFVAYTAYLVLDGTDHDALGPFSAVLLWFCLPVSLVAAVGFAVREVRAGRRAGARGQRSP</sequence>
<evidence type="ECO:0000256" key="5">
    <source>
        <dbReference type="SAM" id="Phobius"/>
    </source>
</evidence>
<feature type="domain" description="Sodium/calcium exchanger membrane region" evidence="6">
    <location>
        <begin position="175"/>
        <end position="317"/>
    </location>
</feature>
<feature type="transmembrane region" description="Helical" evidence="5">
    <location>
        <begin position="330"/>
        <end position="350"/>
    </location>
</feature>
<keyword evidence="3 5" id="KW-1133">Transmembrane helix</keyword>
<keyword evidence="4 5" id="KW-0472">Membrane</keyword>
<feature type="transmembrane region" description="Helical" evidence="5">
    <location>
        <begin position="302"/>
        <end position="318"/>
    </location>
</feature>
<dbReference type="InterPro" id="IPR044880">
    <property type="entry name" value="NCX_ion-bd_dom_sf"/>
</dbReference>
<dbReference type="PANTHER" id="PTHR10846">
    <property type="entry name" value="SODIUM/POTASSIUM/CALCIUM EXCHANGER"/>
    <property type="match status" value="1"/>
</dbReference>
<feature type="transmembrane region" description="Helical" evidence="5">
    <location>
        <begin position="243"/>
        <end position="265"/>
    </location>
</feature>
<keyword evidence="2 5" id="KW-0812">Transmembrane</keyword>
<dbReference type="InterPro" id="IPR004481">
    <property type="entry name" value="K/Na/Ca-exchanger"/>
</dbReference>
<protein>
    <submittedName>
        <fullName evidence="7">Calcium/sodium antiporter</fullName>
    </submittedName>
</protein>
<dbReference type="RefSeq" id="WP_336404597.1">
    <property type="nucleotide sequence ID" value="NZ_JBAPLU010000011.1"/>
</dbReference>
<feature type="transmembrane region" description="Helical" evidence="5">
    <location>
        <begin position="208"/>
        <end position="231"/>
    </location>
</feature>
<dbReference type="NCBIfam" id="TIGR00367">
    <property type="entry name" value="calcium/sodium antiporter"/>
    <property type="match status" value="1"/>
</dbReference>
<name>A0ABU8DUI5_9ACTN</name>
<evidence type="ECO:0000313" key="8">
    <source>
        <dbReference type="Proteomes" id="UP001361570"/>
    </source>
</evidence>
<dbReference type="Proteomes" id="UP001361570">
    <property type="component" value="Unassembled WGS sequence"/>
</dbReference>
<feature type="transmembrane region" description="Helical" evidence="5">
    <location>
        <begin position="124"/>
        <end position="143"/>
    </location>
</feature>
<feature type="transmembrane region" description="Helical" evidence="5">
    <location>
        <begin position="101"/>
        <end position="118"/>
    </location>
</feature>
<evidence type="ECO:0000256" key="4">
    <source>
        <dbReference type="ARBA" id="ARBA00023136"/>
    </source>
</evidence>
<evidence type="ECO:0000256" key="1">
    <source>
        <dbReference type="ARBA" id="ARBA00004141"/>
    </source>
</evidence>
<feature type="transmembrane region" description="Helical" evidence="5">
    <location>
        <begin position="175"/>
        <end position="193"/>
    </location>
</feature>
<feature type="transmembrane region" description="Helical" evidence="5">
    <location>
        <begin position="67"/>
        <end position="89"/>
    </location>
</feature>
<organism evidence="7 8">
    <name type="scientific">Klenkia sesuvii</name>
    <dbReference type="NCBI Taxonomy" id="3103137"/>
    <lineage>
        <taxon>Bacteria</taxon>
        <taxon>Bacillati</taxon>
        <taxon>Actinomycetota</taxon>
        <taxon>Actinomycetes</taxon>
        <taxon>Geodermatophilales</taxon>
        <taxon>Geodermatophilaceae</taxon>
        <taxon>Klenkia</taxon>
    </lineage>
</organism>
<evidence type="ECO:0000256" key="3">
    <source>
        <dbReference type="ARBA" id="ARBA00022989"/>
    </source>
</evidence>
<feature type="transmembrane region" description="Helical" evidence="5">
    <location>
        <begin position="277"/>
        <end position="295"/>
    </location>
</feature>
<dbReference type="EMBL" id="JBAPLU010000011">
    <property type="protein sequence ID" value="MEI4272469.1"/>
    <property type="molecule type" value="Genomic_DNA"/>
</dbReference>
<evidence type="ECO:0000256" key="2">
    <source>
        <dbReference type="ARBA" id="ARBA00022692"/>
    </source>
</evidence>
<gene>
    <name evidence="7" type="ORF">TEK04_12125</name>
</gene>
<reference evidence="7 8" key="1">
    <citation type="submission" date="2024-03" db="EMBL/GenBank/DDBJ databases">
        <title>Draft genome sequence of Klenkia sp. LSe6-5.</title>
        <authorList>
            <person name="Duangmal K."/>
            <person name="Chantavorakit T."/>
        </authorList>
    </citation>
    <scope>NUCLEOTIDE SEQUENCE [LARGE SCALE GENOMIC DNA]</scope>
    <source>
        <strain evidence="7 8">LSe6-5</strain>
    </source>
</reference>
<evidence type="ECO:0000259" key="6">
    <source>
        <dbReference type="Pfam" id="PF01699"/>
    </source>
</evidence>
<comment type="subcellular location">
    <subcellularLocation>
        <location evidence="1">Membrane</location>
        <topology evidence="1">Multi-pass membrane protein</topology>
    </subcellularLocation>
</comment>
<keyword evidence="8" id="KW-1185">Reference proteome</keyword>
<accession>A0ABU8DUI5</accession>
<dbReference type="Pfam" id="PF01699">
    <property type="entry name" value="Na_Ca_ex"/>
    <property type="match status" value="2"/>
</dbReference>
<dbReference type="InterPro" id="IPR004837">
    <property type="entry name" value="NaCa_Exmemb"/>
</dbReference>
<proteinExistence type="predicted"/>
<dbReference type="PANTHER" id="PTHR10846:SF8">
    <property type="entry name" value="INNER MEMBRANE PROTEIN YRBG"/>
    <property type="match status" value="1"/>
</dbReference>
<evidence type="ECO:0000313" key="7">
    <source>
        <dbReference type="EMBL" id="MEI4272469.1"/>
    </source>
</evidence>
<dbReference type="Gene3D" id="1.20.1420.30">
    <property type="entry name" value="NCX, central ion-binding region"/>
    <property type="match status" value="2"/>
</dbReference>